<proteinExistence type="predicted"/>
<dbReference type="RefSeq" id="WP_248665890.1">
    <property type="nucleotide sequence ID" value="NZ_JALPRX010000017.1"/>
</dbReference>
<sequence>MAERPESSASPGAVPTGRNPPSLSPPSLSPLGEAARRADPDRFLCALFAPPAKREPLFGLIAFNHELARAREVASNPMLALIRLQWWRDAVAEAAAGGGRRHEVAGPVGGWIRDGTLDAADLDAMIDAREAEADEAIPSREAFAAYLRGTSGGLAVASGRLLGASGGALAGLQALGAAYGLAGVLRSVAALAGQGRCLLPADALAEHGTTTEAVLRDPHAAPVAATIRDLAALGGGWLDQGRAAGIPRFAIAAALPGVLARRDLARLRRVAAGRVATGIARRGIADRLAVTAHGLRGKV</sequence>
<protein>
    <submittedName>
        <fullName evidence="2">Squalene/phytoene synthase family protein</fullName>
    </submittedName>
</protein>
<keyword evidence="3" id="KW-1185">Reference proteome</keyword>
<gene>
    <name evidence="2" type="ORF">M0638_05140</name>
</gene>
<organism evidence="2 3">
    <name type="scientific">Roseomonas acroporae</name>
    <dbReference type="NCBI Taxonomy" id="2937791"/>
    <lineage>
        <taxon>Bacteria</taxon>
        <taxon>Pseudomonadati</taxon>
        <taxon>Pseudomonadota</taxon>
        <taxon>Alphaproteobacteria</taxon>
        <taxon>Acetobacterales</taxon>
        <taxon>Roseomonadaceae</taxon>
        <taxon>Roseomonas</taxon>
    </lineage>
</organism>
<dbReference type="Proteomes" id="UP001139516">
    <property type="component" value="Unassembled WGS sequence"/>
</dbReference>
<dbReference type="InterPro" id="IPR002060">
    <property type="entry name" value="Squ/phyt_synthse"/>
</dbReference>
<dbReference type="InterPro" id="IPR008949">
    <property type="entry name" value="Isoprenoid_synthase_dom_sf"/>
</dbReference>
<evidence type="ECO:0000256" key="1">
    <source>
        <dbReference type="SAM" id="MobiDB-lite"/>
    </source>
</evidence>
<evidence type="ECO:0000313" key="3">
    <source>
        <dbReference type="Proteomes" id="UP001139516"/>
    </source>
</evidence>
<dbReference type="Pfam" id="PF00494">
    <property type="entry name" value="SQS_PSY"/>
    <property type="match status" value="1"/>
</dbReference>
<accession>A0A9X1YC21</accession>
<dbReference type="SUPFAM" id="SSF48576">
    <property type="entry name" value="Terpenoid synthases"/>
    <property type="match status" value="1"/>
</dbReference>
<dbReference type="Gene3D" id="1.10.600.10">
    <property type="entry name" value="Farnesyl Diphosphate Synthase"/>
    <property type="match status" value="1"/>
</dbReference>
<dbReference type="EMBL" id="JALPRX010000017">
    <property type="protein sequence ID" value="MCK8783766.1"/>
    <property type="molecule type" value="Genomic_DNA"/>
</dbReference>
<evidence type="ECO:0000313" key="2">
    <source>
        <dbReference type="EMBL" id="MCK8783766.1"/>
    </source>
</evidence>
<comment type="caution">
    <text evidence="2">The sequence shown here is derived from an EMBL/GenBank/DDBJ whole genome shotgun (WGS) entry which is preliminary data.</text>
</comment>
<feature type="region of interest" description="Disordered" evidence="1">
    <location>
        <begin position="1"/>
        <end position="34"/>
    </location>
</feature>
<name>A0A9X1YC21_9PROT</name>
<reference evidence="2" key="1">
    <citation type="submission" date="2022-04" db="EMBL/GenBank/DDBJ databases">
        <title>Roseomonas acroporae sp. nov., isolated from coral Acropora digitifera.</title>
        <authorList>
            <person name="Sun H."/>
        </authorList>
    </citation>
    <scope>NUCLEOTIDE SEQUENCE</scope>
    <source>
        <strain evidence="2">NAR14</strain>
    </source>
</reference>
<dbReference type="AlphaFoldDB" id="A0A9X1YC21"/>